<keyword evidence="2" id="KW-0175">Coiled coil</keyword>
<dbReference type="HAMAP" id="MF_00797">
    <property type="entry name" value="UPF0335"/>
    <property type="match status" value="1"/>
</dbReference>
<feature type="domain" description="GapR-like DNA-binding" evidence="3">
    <location>
        <begin position="16"/>
        <end position="87"/>
    </location>
</feature>
<accession>A0ABU1N0G9</accession>
<evidence type="ECO:0000256" key="2">
    <source>
        <dbReference type="SAM" id="Coils"/>
    </source>
</evidence>
<evidence type="ECO:0000256" key="1">
    <source>
        <dbReference type="HAMAP-Rule" id="MF_00797"/>
    </source>
</evidence>
<dbReference type="EMBL" id="JAVDRL010000007">
    <property type="protein sequence ID" value="MDR6531929.1"/>
    <property type="molecule type" value="Genomic_DNA"/>
</dbReference>
<sequence length="89" mass="9977">MADDAAPHADVLNSTAQGQLKGIIDRVERLEVEKTEIAEQIKEVYAEAKGNGFDVKILRKVVRLRKTDRAKRQEEDAILDLYLSAIGEI</sequence>
<dbReference type="RefSeq" id="WP_310032208.1">
    <property type="nucleotide sequence ID" value="NZ_JAVDRL010000007.1"/>
</dbReference>
<dbReference type="NCBIfam" id="NF010247">
    <property type="entry name" value="PRK13694.1"/>
    <property type="match status" value="1"/>
</dbReference>
<evidence type="ECO:0000313" key="5">
    <source>
        <dbReference type="Proteomes" id="UP001262754"/>
    </source>
</evidence>
<dbReference type="InterPro" id="IPR018753">
    <property type="entry name" value="GapR-like"/>
</dbReference>
<keyword evidence="5" id="KW-1185">Reference proteome</keyword>
<comment type="similarity">
    <text evidence="1">Belongs to the UPF0335 family.</text>
</comment>
<evidence type="ECO:0000313" key="4">
    <source>
        <dbReference type="EMBL" id="MDR6531929.1"/>
    </source>
</evidence>
<gene>
    <name evidence="4" type="ORF">J2800_002682</name>
</gene>
<dbReference type="Pfam" id="PF10073">
    <property type="entry name" value="GapR_DNA-bd"/>
    <property type="match status" value="1"/>
</dbReference>
<organism evidence="4 5">
    <name type="scientific">Caulobacter rhizosphaerae</name>
    <dbReference type="NCBI Taxonomy" id="2010972"/>
    <lineage>
        <taxon>Bacteria</taxon>
        <taxon>Pseudomonadati</taxon>
        <taxon>Pseudomonadota</taxon>
        <taxon>Alphaproteobacteria</taxon>
        <taxon>Caulobacterales</taxon>
        <taxon>Caulobacteraceae</taxon>
        <taxon>Caulobacter</taxon>
    </lineage>
</organism>
<proteinExistence type="inferred from homology"/>
<dbReference type="InterPro" id="IPR046367">
    <property type="entry name" value="GapR-like_DNA-bd"/>
</dbReference>
<dbReference type="Proteomes" id="UP001262754">
    <property type="component" value="Unassembled WGS sequence"/>
</dbReference>
<reference evidence="4 5" key="1">
    <citation type="submission" date="2023-07" db="EMBL/GenBank/DDBJ databases">
        <title>Sorghum-associated microbial communities from plants grown in Nebraska, USA.</title>
        <authorList>
            <person name="Schachtman D."/>
        </authorList>
    </citation>
    <scope>NUCLEOTIDE SEQUENCE [LARGE SCALE GENOMIC DNA]</scope>
    <source>
        <strain evidence="4 5">DS2154</strain>
    </source>
</reference>
<name>A0ABU1N0G9_9CAUL</name>
<protein>
    <recommendedName>
        <fullName evidence="1">UPF0335 protein J2800_002682</fullName>
    </recommendedName>
</protein>
<evidence type="ECO:0000259" key="3">
    <source>
        <dbReference type="Pfam" id="PF10073"/>
    </source>
</evidence>
<feature type="coiled-coil region" evidence="2">
    <location>
        <begin position="20"/>
        <end position="47"/>
    </location>
</feature>
<comment type="caution">
    <text evidence="4">The sequence shown here is derived from an EMBL/GenBank/DDBJ whole genome shotgun (WGS) entry which is preliminary data.</text>
</comment>